<protein>
    <recommendedName>
        <fullName evidence="2">Ysc84 actin-binding domain-containing protein</fullName>
    </recommendedName>
</protein>
<sequence length="462" mass="49659">MNMKGQVKRSMKVLRRSDKQGIIPMEILYHAKGIVFMTQVKGAFVFGGTVGGGIFLKKLAGGVWSPPVSIGMSSIGVGLQIGGQKADIVIILNDESAVKTFEAHGQLKLGGDYAATAGPVGRTVKAELGMSSKGFSGSFCYSMSQGLFIGISLEGAVLVTRGSDNKSFYGTKDAHIKNIFAGEIKPPQADDKKKNVDMLHLMINNLAAGRSSDTGFEVIATASDVEELDNDDDFGDEQEGFVVDYGAEVIGHNTKNDDDLVRKQRAKPKQHARRNSDQELASSGKDLLVGALEKPETLSRPAAALPYPTSAPYPATNPFEQPTPIIAQPITEPPTIAQPLEPPSQTYQPVQPYSPEPPKQQTPPLIDFSSTDATPFGGKTRDATLSYGSPRVLLTRDHIVEEDSAAMKAHNIISARRGDPCFLIDGSLQLGLPVPYQDYVTIQRLSDGRTGKVSRFCLARAI</sequence>
<feature type="domain" description="Ysc84 actin-binding" evidence="2">
    <location>
        <begin position="74"/>
        <end position="189"/>
    </location>
</feature>
<feature type="region of interest" description="Disordered" evidence="1">
    <location>
        <begin position="252"/>
        <end position="283"/>
    </location>
</feature>
<dbReference type="PANTHER" id="PTHR15629">
    <property type="entry name" value="SH3YL1 PROTEIN"/>
    <property type="match status" value="1"/>
</dbReference>
<dbReference type="Pfam" id="PF04366">
    <property type="entry name" value="Ysc84"/>
    <property type="match status" value="1"/>
</dbReference>
<evidence type="ECO:0000259" key="2">
    <source>
        <dbReference type="Pfam" id="PF04366"/>
    </source>
</evidence>
<dbReference type="GO" id="GO:0035091">
    <property type="term" value="F:phosphatidylinositol binding"/>
    <property type="evidence" value="ECO:0007669"/>
    <property type="project" value="TreeGrafter"/>
</dbReference>
<evidence type="ECO:0000313" key="3">
    <source>
        <dbReference type="EMBL" id="CAD9662358.1"/>
    </source>
</evidence>
<dbReference type="InterPro" id="IPR007461">
    <property type="entry name" value="Ysc84_actin-binding"/>
</dbReference>
<feature type="compositionally biased region" description="Basic residues" evidence="1">
    <location>
        <begin position="263"/>
        <end position="273"/>
    </location>
</feature>
<organism evidence="3">
    <name type="scientific">Mucochytrium quahogii</name>
    <dbReference type="NCBI Taxonomy" id="96639"/>
    <lineage>
        <taxon>Eukaryota</taxon>
        <taxon>Sar</taxon>
        <taxon>Stramenopiles</taxon>
        <taxon>Bigyra</taxon>
        <taxon>Labyrinthulomycetes</taxon>
        <taxon>Thraustochytrida</taxon>
        <taxon>Thraustochytriidae</taxon>
        <taxon>Mucochytrium</taxon>
    </lineage>
</organism>
<dbReference type="InterPro" id="IPR051702">
    <property type="entry name" value="SH3_domain_YSC84-like"/>
</dbReference>
<reference evidence="3" key="1">
    <citation type="submission" date="2021-01" db="EMBL/GenBank/DDBJ databases">
        <authorList>
            <person name="Corre E."/>
            <person name="Pelletier E."/>
            <person name="Niang G."/>
            <person name="Scheremetjew M."/>
            <person name="Finn R."/>
            <person name="Kale V."/>
            <person name="Holt S."/>
            <person name="Cochrane G."/>
            <person name="Meng A."/>
            <person name="Brown T."/>
            <person name="Cohen L."/>
        </authorList>
    </citation>
    <scope>NUCLEOTIDE SEQUENCE</scope>
    <source>
        <strain evidence="3">NY070348D</strain>
    </source>
</reference>
<dbReference type="AlphaFoldDB" id="A0A7S2R6P2"/>
<dbReference type="PANTHER" id="PTHR15629:SF2">
    <property type="entry name" value="SH3 DOMAIN-CONTAINING YSC84-LIKE PROTEIN 1"/>
    <property type="match status" value="1"/>
</dbReference>
<proteinExistence type="predicted"/>
<accession>A0A7S2R6P2</accession>
<name>A0A7S2R6P2_9STRA</name>
<evidence type="ECO:0000256" key="1">
    <source>
        <dbReference type="SAM" id="MobiDB-lite"/>
    </source>
</evidence>
<feature type="region of interest" description="Disordered" evidence="1">
    <location>
        <begin position="300"/>
        <end position="360"/>
    </location>
</feature>
<gene>
    <name evidence="3" type="ORF">QSP1433_LOCUS297</name>
</gene>
<dbReference type="EMBL" id="HBHK01000476">
    <property type="protein sequence ID" value="CAD9662358.1"/>
    <property type="molecule type" value="Transcribed_RNA"/>
</dbReference>